<evidence type="ECO:0000313" key="2">
    <source>
        <dbReference type="Proteomes" id="UP000588586"/>
    </source>
</evidence>
<proteinExistence type="predicted"/>
<comment type="caution">
    <text evidence="1">The sequence shown here is derived from an EMBL/GenBank/DDBJ whole genome shotgun (WGS) entry which is preliminary data.</text>
</comment>
<evidence type="ECO:0000313" key="1">
    <source>
        <dbReference type="EMBL" id="NNM45645.1"/>
    </source>
</evidence>
<dbReference type="EMBL" id="JABEPQ010000001">
    <property type="protein sequence ID" value="NNM45645.1"/>
    <property type="molecule type" value="Genomic_DNA"/>
</dbReference>
<gene>
    <name evidence="1" type="ORF">HJG52_06450</name>
</gene>
<dbReference type="Proteomes" id="UP000588586">
    <property type="component" value="Unassembled WGS sequence"/>
</dbReference>
<name>A0A849HCI6_9MICO</name>
<sequence>MKRGDVIKKIKKAAKAASLEFEQYELTRHTGIRVGGTSTTISRSSSDMPDVFAETIFKQLESELGKGWWRS</sequence>
<organism evidence="1 2">
    <name type="scientific">Knoellia koreensis</name>
    <dbReference type="NCBI Taxonomy" id="2730921"/>
    <lineage>
        <taxon>Bacteria</taxon>
        <taxon>Bacillati</taxon>
        <taxon>Actinomycetota</taxon>
        <taxon>Actinomycetes</taxon>
        <taxon>Micrococcales</taxon>
        <taxon>Intrasporangiaceae</taxon>
        <taxon>Knoellia</taxon>
    </lineage>
</organism>
<dbReference type="RefSeq" id="WP_171242638.1">
    <property type="nucleotide sequence ID" value="NZ_JABEPQ010000001.1"/>
</dbReference>
<reference evidence="1 2" key="1">
    <citation type="submission" date="2020-04" db="EMBL/GenBank/DDBJ databases">
        <title>Knoellia sp. isolate from air conditioner.</title>
        <authorList>
            <person name="Chea S."/>
            <person name="Kim D.-U."/>
        </authorList>
    </citation>
    <scope>NUCLEOTIDE SEQUENCE [LARGE SCALE GENOMIC DNA]</scope>
    <source>
        <strain evidence="1 2">DB2414S</strain>
    </source>
</reference>
<keyword evidence="2" id="KW-1185">Reference proteome</keyword>
<protein>
    <submittedName>
        <fullName evidence="1">Ribonuclease PH</fullName>
    </submittedName>
</protein>
<dbReference type="AlphaFoldDB" id="A0A849HCI6"/>
<accession>A0A849HCI6</accession>